<feature type="transmembrane region" description="Helical" evidence="1">
    <location>
        <begin position="12"/>
        <end position="34"/>
    </location>
</feature>
<feature type="domain" description="EAL" evidence="2">
    <location>
        <begin position="241"/>
        <end position="494"/>
    </location>
</feature>
<dbReference type="InterPro" id="IPR052155">
    <property type="entry name" value="Biofilm_reg_signaling"/>
</dbReference>
<name>A0A6J4SSN3_9ACTN</name>
<dbReference type="SMART" id="SM00052">
    <property type="entry name" value="EAL"/>
    <property type="match status" value="1"/>
</dbReference>
<keyword evidence="1" id="KW-1133">Transmembrane helix</keyword>
<dbReference type="PANTHER" id="PTHR44757:SF2">
    <property type="entry name" value="BIOFILM ARCHITECTURE MAINTENANCE PROTEIN MBAA"/>
    <property type="match status" value="1"/>
</dbReference>
<dbReference type="Pfam" id="PF00990">
    <property type="entry name" value="GGDEF"/>
    <property type="match status" value="1"/>
</dbReference>
<keyword evidence="1" id="KW-0812">Transmembrane</keyword>
<dbReference type="CDD" id="cd01949">
    <property type="entry name" value="GGDEF"/>
    <property type="match status" value="1"/>
</dbReference>
<organism evidence="4">
    <name type="scientific">uncultured Solirubrobacteraceae bacterium</name>
    <dbReference type="NCBI Taxonomy" id="1162706"/>
    <lineage>
        <taxon>Bacteria</taxon>
        <taxon>Bacillati</taxon>
        <taxon>Actinomycetota</taxon>
        <taxon>Thermoleophilia</taxon>
        <taxon>Solirubrobacterales</taxon>
        <taxon>Solirubrobacteraceae</taxon>
        <taxon>environmental samples</taxon>
    </lineage>
</organism>
<protein>
    <submittedName>
        <fullName evidence="4">Diguanylate cyclase/phosphodiesterase (GGDEF &amp; EAL domains) with PAS/PAC sensor(S)</fullName>
    </submittedName>
</protein>
<dbReference type="PROSITE" id="PS50887">
    <property type="entry name" value="GGDEF"/>
    <property type="match status" value="1"/>
</dbReference>
<dbReference type="SMART" id="SM00267">
    <property type="entry name" value="GGDEF"/>
    <property type="match status" value="1"/>
</dbReference>
<dbReference type="CDD" id="cd01948">
    <property type="entry name" value="EAL"/>
    <property type="match status" value="1"/>
</dbReference>
<evidence type="ECO:0000313" key="4">
    <source>
        <dbReference type="EMBL" id="CAA9504195.1"/>
    </source>
</evidence>
<reference evidence="4" key="1">
    <citation type="submission" date="2020-02" db="EMBL/GenBank/DDBJ databases">
        <authorList>
            <person name="Meier V. D."/>
        </authorList>
    </citation>
    <scope>NUCLEOTIDE SEQUENCE</scope>
    <source>
        <strain evidence="4">AVDCRST_MAG13</strain>
    </source>
</reference>
<dbReference type="SUPFAM" id="SSF55073">
    <property type="entry name" value="Nucleotide cyclase"/>
    <property type="match status" value="1"/>
</dbReference>
<dbReference type="InterPro" id="IPR043128">
    <property type="entry name" value="Rev_trsase/Diguanyl_cyclase"/>
</dbReference>
<dbReference type="Pfam" id="PF00563">
    <property type="entry name" value="EAL"/>
    <property type="match status" value="1"/>
</dbReference>
<sequence>MALHRGVPLVAYFRSDLGFSFITGALLLCLAPVLLASAEYATGLFPLFFFPIYAVYRAGRHAARSEYQATHDQLTDLPNRGLFRDIVERELARGDDARPFAVLLMDLDRFKEINDTLGHHYGDRLLESIGPRIAAGLREADVLARLGGDEFALLLRGLRSPRDAERIAERVCEMLAEPFELNGFTVEVEASIGIAWSGDRDGGANVDDLLRRADVAMYSAKADNVPLRFYSTDRDEHSPERLGLVADLRRGIERQELVLHYQPKLDLRTGETAGVEGLVRWEHPALGLLQPHAFIDLAERTGLIKLLTLAVIDIAVEQAARWRAAGTPLTVAVNVPVRSLLDPAFPGQVAERLARVGLHPSSIAIEITESTMLADPDAALAVLSELGAMGVKMAVDDFGTGYSSLAYLRRLPVSELKIDRTFVSGLVDGHNDEVIVRSTIELGHNLGLRVVAEGVEDEQSLAELRRLGCDEAQGYHLSRPVPAAELERWLARRRPPAPVLRLLERA</sequence>
<dbReference type="AlphaFoldDB" id="A0A6J4SSN3"/>
<dbReference type="PROSITE" id="PS50883">
    <property type="entry name" value="EAL"/>
    <property type="match status" value="1"/>
</dbReference>
<dbReference type="InterPro" id="IPR029787">
    <property type="entry name" value="Nucleotide_cyclase"/>
</dbReference>
<dbReference type="InterPro" id="IPR035919">
    <property type="entry name" value="EAL_sf"/>
</dbReference>
<dbReference type="InterPro" id="IPR001633">
    <property type="entry name" value="EAL_dom"/>
</dbReference>
<dbReference type="NCBIfam" id="TIGR00254">
    <property type="entry name" value="GGDEF"/>
    <property type="match status" value="1"/>
</dbReference>
<dbReference type="EMBL" id="CADCVO010000387">
    <property type="protein sequence ID" value="CAA9504195.1"/>
    <property type="molecule type" value="Genomic_DNA"/>
</dbReference>
<evidence type="ECO:0000259" key="2">
    <source>
        <dbReference type="PROSITE" id="PS50883"/>
    </source>
</evidence>
<evidence type="ECO:0000259" key="3">
    <source>
        <dbReference type="PROSITE" id="PS50887"/>
    </source>
</evidence>
<gene>
    <name evidence="4" type="ORF">AVDCRST_MAG13-2453</name>
</gene>
<dbReference type="PANTHER" id="PTHR44757">
    <property type="entry name" value="DIGUANYLATE CYCLASE DGCP"/>
    <property type="match status" value="1"/>
</dbReference>
<accession>A0A6J4SSN3</accession>
<dbReference type="Gene3D" id="3.30.70.270">
    <property type="match status" value="1"/>
</dbReference>
<evidence type="ECO:0000256" key="1">
    <source>
        <dbReference type="SAM" id="Phobius"/>
    </source>
</evidence>
<proteinExistence type="predicted"/>
<dbReference type="Gene3D" id="3.20.20.450">
    <property type="entry name" value="EAL domain"/>
    <property type="match status" value="1"/>
</dbReference>
<dbReference type="InterPro" id="IPR000160">
    <property type="entry name" value="GGDEF_dom"/>
</dbReference>
<keyword evidence="1" id="KW-0472">Membrane</keyword>
<dbReference type="SUPFAM" id="SSF141868">
    <property type="entry name" value="EAL domain-like"/>
    <property type="match status" value="1"/>
</dbReference>
<feature type="domain" description="GGDEF" evidence="3">
    <location>
        <begin position="98"/>
        <end position="234"/>
    </location>
</feature>